<evidence type="ECO:0000313" key="2">
    <source>
        <dbReference type="Proteomes" id="UP001596156"/>
    </source>
</evidence>
<reference evidence="2" key="1">
    <citation type="journal article" date="2019" name="Int. J. Syst. Evol. Microbiol.">
        <title>The Global Catalogue of Microorganisms (GCM) 10K type strain sequencing project: providing services to taxonomists for standard genome sequencing and annotation.</title>
        <authorList>
            <consortium name="The Broad Institute Genomics Platform"/>
            <consortium name="The Broad Institute Genome Sequencing Center for Infectious Disease"/>
            <person name="Wu L."/>
            <person name="Ma J."/>
        </authorList>
    </citation>
    <scope>NUCLEOTIDE SEQUENCE [LARGE SCALE GENOMIC DNA]</scope>
    <source>
        <strain evidence="2">CCM 8479</strain>
    </source>
</reference>
<accession>A0ABW0DIA4</accession>
<protein>
    <submittedName>
        <fullName evidence="1">Uncharacterized protein</fullName>
    </submittedName>
</protein>
<proteinExistence type="predicted"/>
<dbReference type="EMBL" id="JBHSKL010000046">
    <property type="protein sequence ID" value="MFC5228841.1"/>
    <property type="molecule type" value="Genomic_DNA"/>
</dbReference>
<keyword evidence="2" id="KW-1185">Reference proteome</keyword>
<comment type="caution">
    <text evidence="1">The sequence shown here is derived from an EMBL/GenBank/DDBJ whole genome shotgun (WGS) entry which is preliminary data.</text>
</comment>
<gene>
    <name evidence="1" type="ORF">ACFPN6_30655</name>
</gene>
<dbReference type="Proteomes" id="UP001596156">
    <property type="component" value="Unassembled WGS sequence"/>
</dbReference>
<name>A0ABW0DIA4_STRFI</name>
<dbReference type="RefSeq" id="WP_344645804.1">
    <property type="nucleotide sequence ID" value="NZ_BAAASS010000020.1"/>
</dbReference>
<sequence length="182" mass="20335">MTMANWWDVLPDNERQQWSLDPFVTVGPLRFGVSPDDVSTALSGITTESQRHTLHQPALDAVSMVVEGSYPKFGLKLYYREERLAAVVVDALRGPRVVADDMPLVGRVPSTLEQWMINRAVAREPHDELAYMDAGVLGSESLGVVIDVQRAGDHLLTRPVFVPLEAMDDLSHWLPREAWSLC</sequence>
<organism evidence="1 2">
    <name type="scientific">Streptomyces fimbriatus</name>
    <dbReference type="NCBI Taxonomy" id="68197"/>
    <lineage>
        <taxon>Bacteria</taxon>
        <taxon>Bacillati</taxon>
        <taxon>Actinomycetota</taxon>
        <taxon>Actinomycetes</taxon>
        <taxon>Kitasatosporales</taxon>
        <taxon>Streptomycetaceae</taxon>
        <taxon>Streptomyces</taxon>
    </lineage>
</organism>
<evidence type="ECO:0000313" key="1">
    <source>
        <dbReference type="EMBL" id="MFC5228841.1"/>
    </source>
</evidence>